<dbReference type="EMBL" id="CP040637">
    <property type="protein sequence ID" value="QCW02944.1"/>
    <property type="molecule type" value="Genomic_DNA"/>
</dbReference>
<reference evidence="3" key="1">
    <citation type="submission" date="2019-05" db="EMBL/GenBank/DDBJ databases">
        <title>Complete Genome Sequence and Methylation Pattern of the Halophilic Archaeon Natrinema pallidum BOL6-1.</title>
        <authorList>
            <person name="DasSarma P."/>
            <person name="DasSarma B.P."/>
            <person name="DasSarma S.L."/>
            <person name="Martinez F.L."/>
            <person name="Guzman D."/>
            <person name="Roberts R.J."/>
            <person name="DasSarma S."/>
        </authorList>
    </citation>
    <scope>NUCLEOTIDE SEQUENCE [LARGE SCALE GENOMIC DNA]</scope>
    <source>
        <strain evidence="3">BOL6-1</strain>
    </source>
</reference>
<dbReference type="Gene3D" id="3.40.630.30">
    <property type="match status" value="1"/>
</dbReference>
<dbReference type="SUPFAM" id="SSF55729">
    <property type="entry name" value="Acyl-CoA N-acyltransferases (Nat)"/>
    <property type="match status" value="1"/>
</dbReference>
<dbReference type="Pfam" id="PF00583">
    <property type="entry name" value="Acetyltransf_1"/>
    <property type="match status" value="1"/>
</dbReference>
<keyword evidence="2" id="KW-0808">Transferase</keyword>
<evidence type="ECO:0000313" key="2">
    <source>
        <dbReference type="EMBL" id="QCW02944.1"/>
    </source>
</evidence>
<proteinExistence type="predicted"/>
<dbReference type="PANTHER" id="PTHR43617">
    <property type="entry name" value="L-AMINO ACID N-ACETYLTRANSFERASE"/>
    <property type="match status" value="1"/>
</dbReference>
<keyword evidence="3" id="KW-1185">Reference proteome</keyword>
<dbReference type="Proteomes" id="UP000307562">
    <property type="component" value="Chromosome"/>
</dbReference>
<dbReference type="GO" id="GO:0016747">
    <property type="term" value="F:acyltransferase activity, transferring groups other than amino-acyl groups"/>
    <property type="evidence" value="ECO:0007669"/>
    <property type="project" value="InterPro"/>
</dbReference>
<dbReference type="PANTHER" id="PTHR43617:SF34">
    <property type="entry name" value="PUTATIVE-RELATED"/>
    <property type="match status" value="1"/>
</dbReference>
<dbReference type="PROSITE" id="PS51186">
    <property type="entry name" value="GNAT"/>
    <property type="match status" value="1"/>
</dbReference>
<dbReference type="CDD" id="cd04301">
    <property type="entry name" value="NAT_SF"/>
    <property type="match status" value="1"/>
</dbReference>
<organism evidence="2 3">
    <name type="scientific">Natrinema pallidum</name>
    <dbReference type="NCBI Taxonomy" id="69527"/>
    <lineage>
        <taxon>Archaea</taxon>
        <taxon>Methanobacteriati</taxon>
        <taxon>Methanobacteriota</taxon>
        <taxon>Stenosarchaea group</taxon>
        <taxon>Halobacteria</taxon>
        <taxon>Halobacteriales</taxon>
        <taxon>Natrialbaceae</taxon>
        <taxon>Natrinema</taxon>
    </lineage>
</organism>
<dbReference type="InterPro" id="IPR050276">
    <property type="entry name" value="MshD_Acetyltransferase"/>
</dbReference>
<feature type="domain" description="N-acetyltransferase" evidence="1">
    <location>
        <begin position="10"/>
        <end position="173"/>
    </location>
</feature>
<protein>
    <submittedName>
        <fullName evidence="2">GNAT family N-acetyltransferase</fullName>
    </submittedName>
</protein>
<dbReference type="KEGG" id="npl:FGF80_06710"/>
<sequence length="173" mass="19754">MDIRRVDSRVEVRGVIRAHGLSWREAYAGLLPEHVLQAQTVDPTDEEVDRWVERLWDNRDGVVIAVDTDDVVRGFADFRWGASVTKPFVETNDAELKAIYVDPDYWGRGTGTALLEQGLETLPDQITRLRLEVLSDNEVGKRFYEARGFEKTDTSSYELGGDSYPTRIYTLEL</sequence>
<evidence type="ECO:0000259" key="1">
    <source>
        <dbReference type="PROSITE" id="PS51186"/>
    </source>
</evidence>
<evidence type="ECO:0000313" key="3">
    <source>
        <dbReference type="Proteomes" id="UP000307562"/>
    </source>
</evidence>
<name>A0A4V1IEW8_9EURY</name>
<dbReference type="AlphaFoldDB" id="A0A4V1IEW8"/>
<accession>A0A4V1IEW8</accession>
<gene>
    <name evidence="2" type="ORF">FGF80_06710</name>
</gene>
<dbReference type="InterPro" id="IPR016181">
    <property type="entry name" value="Acyl_CoA_acyltransferase"/>
</dbReference>
<dbReference type="InterPro" id="IPR000182">
    <property type="entry name" value="GNAT_dom"/>
</dbReference>